<protein>
    <submittedName>
        <fullName evidence="1">Uncharacterized protein</fullName>
    </submittedName>
</protein>
<organism evidence="1">
    <name type="scientific">Schizaphis graminum</name>
    <name type="common">Green bug aphid</name>
    <dbReference type="NCBI Taxonomy" id="13262"/>
    <lineage>
        <taxon>Eukaryota</taxon>
        <taxon>Metazoa</taxon>
        <taxon>Ecdysozoa</taxon>
        <taxon>Arthropoda</taxon>
        <taxon>Hexapoda</taxon>
        <taxon>Insecta</taxon>
        <taxon>Pterygota</taxon>
        <taxon>Neoptera</taxon>
        <taxon>Paraneoptera</taxon>
        <taxon>Hemiptera</taxon>
        <taxon>Sternorrhyncha</taxon>
        <taxon>Aphidomorpha</taxon>
        <taxon>Aphidoidea</taxon>
        <taxon>Aphididae</taxon>
        <taxon>Aphidini</taxon>
        <taxon>Schizaphis</taxon>
    </lineage>
</organism>
<proteinExistence type="predicted"/>
<reference evidence="1" key="1">
    <citation type="submission" date="2018-04" db="EMBL/GenBank/DDBJ databases">
        <title>Transcriptome of Schizaphis graminum biotype I.</title>
        <authorList>
            <person name="Scully E.D."/>
            <person name="Geib S.M."/>
            <person name="Palmer N.A."/>
            <person name="Koch K."/>
            <person name="Bradshaw J."/>
            <person name="Heng-Moss T."/>
            <person name="Sarath G."/>
        </authorList>
    </citation>
    <scope>NUCLEOTIDE SEQUENCE</scope>
</reference>
<name>A0A2S2NPN1_SCHGA</name>
<accession>A0A2S2NPN1</accession>
<dbReference type="AlphaFoldDB" id="A0A2S2NPN1"/>
<sequence>MNKLNTVLVISLRVDGSVDRTQVDNIYVLAKIMITNGDSELVFIGFKEPIQKGAIGYYEVIKSLIQELMSFEDFLSILTSIATDEASVNIGQKNGLWALIDSNRCFNNIQGPLLKMWCAVHRSALAWG</sequence>
<evidence type="ECO:0000313" key="1">
    <source>
        <dbReference type="EMBL" id="MBY19131.1"/>
    </source>
</evidence>
<dbReference type="EMBL" id="GGMR01006512">
    <property type="protein sequence ID" value="MBY19131.1"/>
    <property type="molecule type" value="Transcribed_RNA"/>
</dbReference>
<gene>
    <name evidence="1" type="ORF">g.59612</name>
</gene>